<dbReference type="AlphaFoldDB" id="A0A5F2B6H7"/>
<dbReference type="Proteomes" id="UP000298429">
    <property type="component" value="Unassembled WGS sequence"/>
</dbReference>
<comment type="caution">
    <text evidence="1">The sequence shown here is derived from an EMBL/GenBank/DDBJ whole genome shotgun (WGS) entry which is preliminary data.</text>
</comment>
<dbReference type="Pfam" id="PF13181">
    <property type="entry name" value="TPR_8"/>
    <property type="match status" value="1"/>
</dbReference>
<evidence type="ECO:0000313" key="1">
    <source>
        <dbReference type="EMBL" id="TGM01108.1"/>
    </source>
</evidence>
<dbReference type="EMBL" id="RQGN01000050">
    <property type="protein sequence ID" value="TGM01108.1"/>
    <property type="molecule type" value="Genomic_DNA"/>
</dbReference>
<dbReference type="InterPro" id="IPR019734">
    <property type="entry name" value="TPR_rpt"/>
</dbReference>
<sequence length="552" mass="63632">MKENYDIPEDLTRDLREGRRLISSSQGWFDLASSREFKLTSVHIGPFHSKEEGQYYTHAVGLVSNTEAYGEYHEALIWLPRLKSYGAWDASHEELHIFPGQTWTTMKADLLPFIESQWGSSREGKRTFQKRTVHRPNTHPGAFDFIPYRLKDQIKAASDDEILKLLKRSETSILKHPNLASLTDAYFALANAYHRLGKNNPAEENSWKEKCIRILEYYPKNRFYHEREGAEIWGWASPEKNLLILRELLNKEEKQPEYAGGASLVSSYLIHSPQEMKPLLELAQDLKHTFAVLRCLYVAKRWALTVVNDRLAARLKGNKTAMLSLDDLIVAVENRILSAPESYSESEIHEVRHGRVADRISKGWEHLRKKEYSKTEEWLASVLGEYPENGEALFLDARLVWIRSGSVEEGWKRATENLSKVNRADTSGIGKLHNCIGCALDEIGRFSEAIESLRLAEESDPKESIYPANRAEMFWKLGDEKSASLYARKSKKMGNKSEIVETILKKTAKPSQIRWESLLKEWEKSGLSDKEFCARENLSKKAFAHWRRKTFR</sequence>
<evidence type="ECO:0008006" key="3">
    <source>
        <dbReference type="Google" id="ProtNLM"/>
    </source>
</evidence>
<dbReference type="SUPFAM" id="SSF48452">
    <property type="entry name" value="TPR-like"/>
    <property type="match status" value="1"/>
</dbReference>
<protein>
    <recommendedName>
        <fullName evidence="3">Tetratricopeptide repeat protein</fullName>
    </recommendedName>
</protein>
<organism evidence="1 2">
    <name type="scientific">Leptospira barantonii</name>
    <dbReference type="NCBI Taxonomy" id="2023184"/>
    <lineage>
        <taxon>Bacteria</taxon>
        <taxon>Pseudomonadati</taxon>
        <taxon>Spirochaetota</taxon>
        <taxon>Spirochaetia</taxon>
        <taxon>Leptospirales</taxon>
        <taxon>Leptospiraceae</taxon>
        <taxon>Leptospira</taxon>
    </lineage>
</organism>
<dbReference type="Gene3D" id="1.25.40.10">
    <property type="entry name" value="Tetratricopeptide repeat domain"/>
    <property type="match status" value="1"/>
</dbReference>
<reference evidence="1 2" key="1">
    <citation type="journal article" date="2019" name="PLoS Negl. Trop. Dis.">
        <title>Revisiting the worldwide diversity of Leptospira species in the environment.</title>
        <authorList>
            <person name="Vincent A.T."/>
            <person name="Schiettekatte O."/>
            <person name="Bourhy P."/>
            <person name="Veyrier F.J."/>
            <person name="Picardeau M."/>
        </authorList>
    </citation>
    <scope>NUCLEOTIDE SEQUENCE [LARGE SCALE GENOMIC DNA]</scope>
    <source>
        <strain evidence="1 2">201702444</strain>
    </source>
</reference>
<dbReference type="SMART" id="SM00028">
    <property type="entry name" value="TPR"/>
    <property type="match status" value="3"/>
</dbReference>
<dbReference type="NCBIfam" id="NF047593">
    <property type="entry name" value="IS66_ISAeme5_TnpA"/>
    <property type="match status" value="1"/>
</dbReference>
<gene>
    <name evidence="1" type="ORF">EHQ76_10740</name>
</gene>
<name>A0A5F2B6H7_9LEPT</name>
<dbReference type="OrthoDB" id="345190at2"/>
<dbReference type="RefSeq" id="WP_135670978.1">
    <property type="nucleotide sequence ID" value="NZ_RQGN01000050.1"/>
</dbReference>
<evidence type="ECO:0000313" key="2">
    <source>
        <dbReference type="Proteomes" id="UP000298429"/>
    </source>
</evidence>
<proteinExistence type="predicted"/>
<accession>A0A5F2B6H7</accession>
<dbReference type="InterPro" id="IPR011990">
    <property type="entry name" value="TPR-like_helical_dom_sf"/>
</dbReference>